<dbReference type="SUPFAM" id="SSF52172">
    <property type="entry name" value="CheY-like"/>
    <property type="match status" value="1"/>
</dbReference>
<dbReference type="InterPro" id="IPR011006">
    <property type="entry name" value="CheY-like_superfamily"/>
</dbReference>
<sequence>MRVLLVSPSHLEGNWIHQALEECAYSVQRTHCIPDGLFCAAETAFDVLIIVAIEASTFNLLADALPQFYRLIPGVVTVTVLGSNSVTDRVATLRAGADVCFSQPYSFEEMRVRIEALRRISLSGDPGTDNEGMGPWLDSSRRELVEGRNRLSLTKREYLILECLIRKVNFPTEREGIVRYAWPEDDEVEPSRLNVVVTRLRRKIEHSHMKTQIETVNRFGYRLVAPLSPAR</sequence>
<keyword evidence="5" id="KW-0804">Transcription</keyword>
<dbReference type="Gene3D" id="1.10.10.10">
    <property type="entry name" value="Winged helix-like DNA-binding domain superfamily/Winged helix DNA-binding domain"/>
    <property type="match status" value="1"/>
</dbReference>
<dbReference type="Pfam" id="PF00486">
    <property type="entry name" value="Trans_reg_C"/>
    <property type="match status" value="1"/>
</dbReference>
<keyword evidence="9" id="KW-1185">Reference proteome</keyword>
<comment type="caution">
    <text evidence="8">The sequence shown here is derived from an EMBL/GenBank/DDBJ whole genome shotgun (WGS) entry which is preliminary data.</text>
</comment>
<evidence type="ECO:0000256" key="2">
    <source>
        <dbReference type="ARBA" id="ARBA00023012"/>
    </source>
</evidence>
<proteinExistence type="predicted"/>
<evidence type="ECO:0000256" key="3">
    <source>
        <dbReference type="ARBA" id="ARBA00023015"/>
    </source>
</evidence>
<dbReference type="InterPro" id="IPR001867">
    <property type="entry name" value="OmpR/PhoB-type_DNA-bd"/>
</dbReference>
<dbReference type="SMART" id="SM00862">
    <property type="entry name" value="Trans_reg_C"/>
    <property type="match status" value="1"/>
</dbReference>
<evidence type="ECO:0000313" key="8">
    <source>
        <dbReference type="EMBL" id="MFM0639710.1"/>
    </source>
</evidence>
<dbReference type="PANTHER" id="PTHR48111">
    <property type="entry name" value="REGULATOR OF RPOS"/>
    <property type="match status" value="1"/>
</dbReference>
<protein>
    <submittedName>
        <fullName evidence="8">Response regulator transcription factor</fullName>
    </submittedName>
</protein>
<evidence type="ECO:0000313" key="9">
    <source>
        <dbReference type="Proteomes" id="UP001629432"/>
    </source>
</evidence>
<reference evidence="8 9" key="1">
    <citation type="journal article" date="2024" name="Chem. Sci.">
        <title>Discovery of megapolipeptins by genome mining of a Burkholderiales bacteria collection.</title>
        <authorList>
            <person name="Paulo B.S."/>
            <person name="Recchia M.J.J."/>
            <person name="Lee S."/>
            <person name="Fergusson C.H."/>
            <person name="Romanowski S.B."/>
            <person name="Hernandez A."/>
            <person name="Krull N."/>
            <person name="Liu D.Y."/>
            <person name="Cavanagh H."/>
            <person name="Bos A."/>
            <person name="Gray C.A."/>
            <person name="Murphy B.T."/>
            <person name="Linington R.G."/>
            <person name="Eustaquio A.S."/>
        </authorList>
    </citation>
    <scope>NUCLEOTIDE SEQUENCE [LARGE SCALE GENOMIC DNA]</scope>
    <source>
        <strain evidence="8 9">RL17-338-BIC-A</strain>
    </source>
</reference>
<feature type="domain" description="OmpR/PhoB-type" evidence="7">
    <location>
        <begin position="125"/>
        <end position="225"/>
    </location>
</feature>
<organism evidence="8 9">
    <name type="scientific">Paraburkholderia metrosideri</name>
    <dbReference type="NCBI Taxonomy" id="580937"/>
    <lineage>
        <taxon>Bacteria</taxon>
        <taxon>Pseudomonadati</taxon>
        <taxon>Pseudomonadota</taxon>
        <taxon>Betaproteobacteria</taxon>
        <taxon>Burkholderiales</taxon>
        <taxon>Burkholderiaceae</taxon>
        <taxon>Paraburkholderia</taxon>
    </lineage>
</organism>
<evidence type="ECO:0000256" key="4">
    <source>
        <dbReference type="ARBA" id="ARBA00023125"/>
    </source>
</evidence>
<dbReference type="EMBL" id="JAQQCF010000022">
    <property type="protein sequence ID" value="MFM0639710.1"/>
    <property type="molecule type" value="Genomic_DNA"/>
</dbReference>
<dbReference type="PANTHER" id="PTHR48111:SF1">
    <property type="entry name" value="TWO-COMPONENT RESPONSE REGULATOR ORR33"/>
    <property type="match status" value="1"/>
</dbReference>
<gene>
    <name evidence="8" type="ORF">PQQ63_23765</name>
</gene>
<evidence type="ECO:0000256" key="1">
    <source>
        <dbReference type="ARBA" id="ARBA00022553"/>
    </source>
</evidence>
<evidence type="ECO:0000256" key="6">
    <source>
        <dbReference type="PROSITE-ProRule" id="PRU01091"/>
    </source>
</evidence>
<dbReference type="InterPro" id="IPR039420">
    <property type="entry name" value="WalR-like"/>
</dbReference>
<dbReference type="Gene3D" id="3.40.50.2300">
    <property type="match status" value="1"/>
</dbReference>
<evidence type="ECO:0000256" key="5">
    <source>
        <dbReference type="ARBA" id="ARBA00023163"/>
    </source>
</evidence>
<dbReference type="InterPro" id="IPR036388">
    <property type="entry name" value="WH-like_DNA-bd_sf"/>
</dbReference>
<dbReference type="InterPro" id="IPR016032">
    <property type="entry name" value="Sig_transdc_resp-reg_C-effctor"/>
</dbReference>
<keyword evidence="4 6" id="KW-0238">DNA-binding</keyword>
<keyword evidence="3" id="KW-0805">Transcription regulation</keyword>
<feature type="DNA-binding region" description="OmpR/PhoB-type" evidence="6">
    <location>
        <begin position="125"/>
        <end position="225"/>
    </location>
</feature>
<accession>A0ABW9DX39</accession>
<dbReference type="Proteomes" id="UP001629432">
    <property type="component" value="Unassembled WGS sequence"/>
</dbReference>
<name>A0ABW9DX39_9BURK</name>
<dbReference type="PROSITE" id="PS51755">
    <property type="entry name" value="OMPR_PHOB"/>
    <property type="match status" value="1"/>
</dbReference>
<keyword evidence="1" id="KW-0597">Phosphoprotein</keyword>
<dbReference type="CDD" id="cd00383">
    <property type="entry name" value="trans_reg_C"/>
    <property type="match status" value="1"/>
</dbReference>
<dbReference type="SUPFAM" id="SSF46894">
    <property type="entry name" value="C-terminal effector domain of the bipartite response regulators"/>
    <property type="match status" value="1"/>
</dbReference>
<keyword evidence="2" id="KW-0902">Two-component regulatory system</keyword>
<dbReference type="RefSeq" id="WP_408236662.1">
    <property type="nucleotide sequence ID" value="NZ_JAQQCF010000022.1"/>
</dbReference>
<evidence type="ECO:0000259" key="7">
    <source>
        <dbReference type="PROSITE" id="PS51755"/>
    </source>
</evidence>